<dbReference type="RefSeq" id="WP_245829552.1">
    <property type="nucleotide sequence ID" value="NZ_FVZE01000020.1"/>
</dbReference>
<evidence type="ECO:0000313" key="3">
    <source>
        <dbReference type="Proteomes" id="UP000190989"/>
    </source>
</evidence>
<accession>A0A1U6IX18</accession>
<keyword evidence="3" id="KW-1185">Reference proteome</keyword>
<evidence type="ECO:0000259" key="1">
    <source>
        <dbReference type="Pfam" id="PF20109"/>
    </source>
</evidence>
<gene>
    <name evidence="2" type="ORF">SAMN06295987_12012</name>
</gene>
<proteinExistence type="predicted"/>
<dbReference type="InterPro" id="IPR045465">
    <property type="entry name" value="Trans_reg_dom"/>
</dbReference>
<dbReference type="Pfam" id="PF20109">
    <property type="entry name" value="Trans_reg_dom"/>
    <property type="match status" value="1"/>
</dbReference>
<name>A0A1U6IX18_9SPHN</name>
<reference evidence="3" key="1">
    <citation type="submission" date="2017-02" db="EMBL/GenBank/DDBJ databases">
        <authorList>
            <person name="Varghese N."/>
            <person name="Submissions S."/>
        </authorList>
    </citation>
    <scope>NUCLEOTIDE SEQUENCE [LARGE SCALE GENOMIC DNA]</scope>
    <source>
        <strain evidence="3">SM117</strain>
    </source>
</reference>
<sequence length="69" mass="7688">MAQDSGQGTGLRDLDFAGFAQEFLRRNPAYVRDYQKVMRVRTAPGAHVAMEEMAHPWGLSFSLCTAGLR</sequence>
<evidence type="ECO:0000313" key="2">
    <source>
        <dbReference type="EMBL" id="SLK12559.1"/>
    </source>
</evidence>
<dbReference type="AlphaFoldDB" id="A0A1U6IX18"/>
<organism evidence="2 3">
    <name type="scientific">Novosphingobium mathurense</name>
    <dbReference type="NCBI Taxonomy" id="428990"/>
    <lineage>
        <taxon>Bacteria</taxon>
        <taxon>Pseudomonadati</taxon>
        <taxon>Pseudomonadota</taxon>
        <taxon>Alphaproteobacteria</taxon>
        <taxon>Sphingomonadales</taxon>
        <taxon>Sphingomonadaceae</taxon>
        <taxon>Novosphingobium</taxon>
    </lineage>
</organism>
<dbReference type="EMBL" id="FVZE01000020">
    <property type="protein sequence ID" value="SLK12559.1"/>
    <property type="molecule type" value="Genomic_DNA"/>
</dbReference>
<protein>
    <recommendedName>
        <fullName evidence="1">Transcriptional regulator-like domain-containing protein</fullName>
    </recommendedName>
</protein>
<feature type="domain" description="Transcriptional regulator-like" evidence="1">
    <location>
        <begin position="4"/>
        <end position="61"/>
    </location>
</feature>
<dbReference type="Proteomes" id="UP000190989">
    <property type="component" value="Unassembled WGS sequence"/>
</dbReference>